<comment type="caution">
    <text evidence="1">The sequence shown here is derived from an EMBL/GenBank/DDBJ whole genome shotgun (WGS) entry which is preliminary data.</text>
</comment>
<accession>A0A5B6U769</accession>
<dbReference type="OrthoDB" id="1904066at2759"/>
<evidence type="ECO:0000313" key="1">
    <source>
        <dbReference type="EMBL" id="KAA3453218.1"/>
    </source>
</evidence>
<evidence type="ECO:0000313" key="2">
    <source>
        <dbReference type="Proteomes" id="UP000325315"/>
    </source>
</evidence>
<organism evidence="1 2">
    <name type="scientific">Gossypium australe</name>
    <dbReference type="NCBI Taxonomy" id="47621"/>
    <lineage>
        <taxon>Eukaryota</taxon>
        <taxon>Viridiplantae</taxon>
        <taxon>Streptophyta</taxon>
        <taxon>Embryophyta</taxon>
        <taxon>Tracheophyta</taxon>
        <taxon>Spermatophyta</taxon>
        <taxon>Magnoliopsida</taxon>
        <taxon>eudicotyledons</taxon>
        <taxon>Gunneridae</taxon>
        <taxon>Pentapetalae</taxon>
        <taxon>rosids</taxon>
        <taxon>malvids</taxon>
        <taxon>Malvales</taxon>
        <taxon>Malvaceae</taxon>
        <taxon>Malvoideae</taxon>
        <taxon>Gossypium</taxon>
    </lineage>
</organism>
<dbReference type="EMBL" id="SMMG02000013">
    <property type="protein sequence ID" value="KAA3453218.1"/>
    <property type="molecule type" value="Genomic_DNA"/>
</dbReference>
<dbReference type="Proteomes" id="UP000325315">
    <property type="component" value="Unassembled WGS sequence"/>
</dbReference>
<name>A0A5B6U769_9ROSI</name>
<proteinExistence type="predicted"/>
<dbReference type="AlphaFoldDB" id="A0A5B6U769"/>
<gene>
    <name evidence="1" type="ORF">EPI10_009278</name>
</gene>
<sequence length="93" mass="10659">MCVRPHRNLSPEILRSCTPGNLFCHNCIEDLFNSRAISRTSLKASRQMSRMIKHNESSCRDAKGFGRLHETVVSNCNIRAKGLQIWCLPCLHY</sequence>
<protein>
    <submittedName>
        <fullName evidence="1">Microtubule-associated protein TORTIFOLIA1-like isoform X1</fullName>
    </submittedName>
</protein>
<keyword evidence="2" id="KW-1185">Reference proteome</keyword>
<reference evidence="2" key="1">
    <citation type="journal article" date="2019" name="Plant Biotechnol. J.">
        <title>Genome sequencing of the Australian wild diploid species Gossypium australe highlights disease resistance and delayed gland morphogenesis.</title>
        <authorList>
            <person name="Cai Y."/>
            <person name="Cai X."/>
            <person name="Wang Q."/>
            <person name="Wang P."/>
            <person name="Zhang Y."/>
            <person name="Cai C."/>
            <person name="Xu Y."/>
            <person name="Wang K."/>
            <person name="Zhou Z."/>
            <person name="Wang C."/>
            <person name="Geng S."/>
            <person name="Li B."/>
            <person name="Dong Q."/>
            <person name="Hou Y."/>
            <person name="Wang H."/>
            <person name="Ai P."/>
            <person name="Liu Z."/>
            <person name="Yi F."/>
            <person name="Sun M."/>
            <person name="An G."/>
            <person name="Cheng J."/>
            <person name="Zhang Y."/>
            <person name="Shi Q."/>
            <person name="Xie Y."/>
            <person name="Shi X."/>
            <person name="Chang Y."/>
            <person name="Huang F."/>
            <person name="Chen Y."/>
            <person name="Hong S."/>
            <person name="Mi L."/>
            <person name="Sun Q."/>
            <person name="Zhang L."/>
            <person name="Zhou B."/>
            <person name="Peng R."/>
            <person name="Zhang X."/>
            <person name="Liu F."/>
        </authorList>
    </citation>
    <scope>NUCLEOTIDE SEQUENCE [LARGE SCALE GENOMIC DNA]</scope>
    <source>
        <strain evidence="2">cv. PA1801</strain>
    </source>
</reference>